<evidence type="ECO:0000256" key="2">
    <source>
        <dbReference type="ARBA" id="ARBA00022723"/>
    </source>
</evidence>
<evidence type="ECO:0000313" key="7">
    <source>
        <dbReference type="Proteomes" id="UP001349994"/>
    </source>
</evidence>
<reference evidence="6 7" key="1">
    <citation type="submission" date="2024-01" db="EMBL/GenBank/DDBJ databases">
        <title>novel species in genus Adlercreutzia.</title>
        <authorList>
            <person name="Liu X."/>
        </authorList>
    </citation>
    <scope>NUCLEOTIDE SEQUENCE [LARGE SCALE GENOMIC DNA]</scope>
    <source>
        <strain evidence="6 7">R7</strain>
    </source>
</reference>
<feature type="domain" description="4Fe-4S ferredoxin-type" evidence="5">
    <location>
        <begin position="89"/>
        <end position="118"/>
    </location>
</feature>
<organism evidence="6 7">
    <name type="scientific">Adlercreutzia wanghongyangiae</name>
    <dbReference type="NCBI Taxonomy" id="3111451"/>
    <lineage>
        <taxon>Bacteria</taxon>
        <taxon>Bacillati</taxon>
        <taxon>Actinomycetota</taxon>
        <taxon>Coriobacteriia</taxon>
        <taxon>Eggerthellales</taxon>
        <taxon>Eggerthellaceae</taxon>
        <taxon>Adlercreutzia</taxon>
    </lineage>
</organism>
<dbReference type="PROSITE" id="PS00198">
    <property type="entry name" value="4FE4S_FER_1"/>
    <property type="match status" value="1"/>
</dbReference>
<keyword evidence="4" id="KW-0411">Iron-sulfur</keyword>
<proteinExistence type="predicted"/>
<dbReference type="InterPro" id="IPR017896">
    <property type="entry name" value="4Fe4S_Fe-S-bd"/>
</dbReference>
<dbReference type="EMBL" id="JAYMFF010000022">
    <property type="protein sequence ID" value="MEC4176807.1"/>
    <property type="molecule type" value="Genomic_DNA"/>
</dbReference>
<dbReference type="Gene3D" id="3.30.70.20">
    <property type="match status" value="2"/>
</dbReference>
<evidence type="ECO:0000259" key="5">
    <source>
        <dbReference type="PROSITE" id="PS51379"/>
    </source>
</evidence>
<keyword evidence="2" id="KW-0479">Metal-binding</keyword>
<dbReference type="PANTHER" id="PTHR43177:SF3">
    <property type="entry name" value="PROTEIN NRFC HOMOLOG"/>
    <property type="match status" value="1"/>
</dbReference>
<keyword evidence="3" id="KW-0408">Iron</keyword>
<dbReference type="PANTHER" id="PTHR43177">
    <property type="entry name" value="PROTEIN NRFC"/>
    <property type="match status" value="1"/>
</dbReference>
<gene>
    <name evidence="6" type="ORF">VIN30_10150</name>
</gene>
<dbReference type="SUPFAM" id="SSF54862">
    <property type="entry name" value="4Fe-4S ferredoxins"/>
    <property type="match status" value="1"/>
</dbReference>
<name>A0ABU6IK63_9ACTN</name>
<comment type="caution">
    <text evidence="6">The sequence shown here is derived from an EMBL/GenBank/DDBJ whole genome shotgun (WGS) entry which is preliminary data.</text>
</comment>
<dbReference type="Pfam" id="PF13247">
    <property type="entry name" value="Fer4_11"/>
    <property type="match status" value="2"/>
</dbReference>
<sequence>MTRYGMVIDLKNCVACHACSVACKSNNNLPNNVWFNRVVTDGGDYMDTARGEYPNNLYRAYYPVSCQHCGSPVCVEVCPTAASYVREDGVVAIDHDLCTGCQTCMKACPYDVRTLLDDEVAYAVDFPLGDADAPTHVGGTVVKCDFCAHRLDRGKEPACMELCPGRARFWGDFDDPDSTVSKLIARRDYEQLKTEDGTEPRCFYLK</sequence>
<keyword evidence="7" id="KW-1185">Reference proteome</keyword>
<dbReference type="InterPro" id="IPR017900">
    <property type="entry name" value="4Fe4S_Fe_S_CS"/>
</dbReference>
<evidence type="ECO:0000313" key="6">
    <source>
        <dbReference type="EMBL" id="MEC4176807.1"/>
    </source>
</evidence>
<protein>
    <submittedName>
        <fullName evidence="6">4Fe-4S dicluster domain-containing protein</fullName>
    </submittedName>
</protein>
<accession>A0ABU6IK63</accession>
<dbReference type="InterPro" id="IPR050954">
    <property type="entry name" value="ET_IronSulfur_Cluster-Binding"/>
</dbReference>
<evidence type="ECO:0000256" key="3">
    <source>
        <dbReference type="ARBA" id="ARBA00023004"/>
    </source>
</evidence>
<dbReference type="Proteomes" id="UP001349994">
    <property type="component" value="Unassembled WGS sequence"/>
</dbReference>
<dbReference type="RefSeq" id="WP_338211326.1">
    <property type="nucleotide sequence ID" value="NZ_JAYMFF010000022.1"/>
</dbReference>
<feature type="domain" description="4Fe-4S ferredoxin-type" evidence="5">
    <location>
        <begin position="4"/>
        <end position="33"/>
    </location>
</feature>
<keyword evidence="1" id="KW-0004">4Fe-4S</keyword>
<evidence type="ECO:0000256" key="1">
    <source>
        <dbReference type="ARBA" id="ARBA00022485"/>
    </source>
</evidence>
<feature type="domain" description="4Fe-4S ferredoxin-type" evidence="5">
    <location>
        <begin position="57"/>
        <end position="88"/>
    </location>
</feature>
<dbReference type="CDD" id="cd10551">
    <property type="entry name" value="PsrB"/>
    <property type="match status" value="1"/>
</dbReference>
<dbReference type="PROSITE" id="PS51379">
    <property type="entry name" value="4FE4S_FER_2"/>
    <property type="match status" value="3"/>
</dbReference>
<evidence type="ECO:0000256" key="4">
    <source>
        <dbReference type="ARBA" id="ARBA00023014"/>
    </source>
</evidence>